<proteinExistence type="predicted"/>
<dbReference type="Pfam" id="PF18962">
    <property type="entry name" value="Por_Secre_tail"/>
    <property type="match status" value="1"/>
</dbReference>
<comment type="caution">
    <text evidence="4">The sequence shown here is derived from an EMBL/GenBank/DDBJ whole genome shotgun (WGS) entry which is preliminary data.</text>
</comment>
<evidence type="ECO:0000313" key="4">
    <source>
        <dbReference type="EMBL" id="MFE3849468.1"/>
    </source>
</evidence>
<keyword evidence="2" id="KW-1133">Transmembrane helix</keyword>
<name>A0ABW6HQY6_9FLAO</name>
<dbReference type="EMBL" id="JBHZQA010000022">
    <property type="protein sequence ID" value="MFE3849468.1"/>
    <property type="molecule type" value="Genomic_DNA"/>
</dbReference>
<evidence type="ECO:0000259" key="3">
    <source>
        <dbReference type="Pfam" id="PF18962"/>
    </source>
</evidence>
<reference evidence="4 5" key="1">
    <citation type="submission" date="2024-06" db="EMBL/GenBank/DDBJ databases">
        <title>Flavobacterium spp. isolated from glacier.</title>
        <authorList>
            <person name="Han D."/>
        </authorList>
    </citation>
    <scope>NUCLEOTIDE SEQUENCE [LARGE SCALE GENOMIC DNA]</scope>
    <source>
        <strain evidence="4 5">LB3P45</strain>
    </source>
</reference>
<dbReference type="Gene3D" id="2.60.40.10">
    <property type="entry name" value="Immunoglobulins"/>
    <property type="match status" value="4"/>
</dbReference>
<organism evidence="4 5">
    <name type="scientific">Flavobacterium fructosi</name>
    <dbReference type="NCBI Taxonomy" id="3230416"/>
    <lineage>
        <taxon>Bacteria</taxon>
        <taxon>Pseudomonadati</taxon>
        <taxon>Bacteroidota</taxon>
        <taxon>Flavobacteriia</taxon>
        <taxon>Flavobacteriales</taxon>
        <taxon>Flavobacteriaceae</taxon>
        <taxon>Flavobacterium</taxon>
    </lineage>
</organism>
<accession>A0ABW6HQY6</accession>
<evidence type="ECO:0000256" key="2">
    <source>
        <dbReference type="SAM" id="Phobius"/>
    </source>
</evidence>
<keyword evidence="1" id="KW-0732">Signal</keyword>
<keyword evidence="2" id="KW-0472">Membrane</keyword>
<dbReference type="InterPro" id="IPR013783">
    <property type="entry name" value="Ig-like_fold"/>
</dbReference>
<dbReference type="RefSeq" id="WP_379859208.1">
    <property type="nucleotide sequence ID" value="NZ_JBHZQA010000022.1"/>
</dbReference>
<protein>
    <submittedName>
        <fullName evidence="4">T9SS type A sorting domain-containing protein</fullName>
    </submittedName>
</protein>
<evidence type="ECO:0000256" key="1">
    <source>
        <dbReference type="ARBA" id="ARBA00022729"/>
    </source>
</evidence>
<evidence type="ECO:0000313" key="5">
    <source>
        <dbReference type="Proteomes" id="UP001600039"/>
    </source>
</evidence>
<gene>
    <name evidence="4" type="ORF">ACFX5D_16030</name>
</gene>
<feature type="domain" description="Secretion system C-terminal sorting" evidence="3">
    <location>
        <begin position="1549"/>
        <end position="1624"/>
    </location>
</feature>
<sequence length="1628" mass="166540">MKKFIFCKMKSEQEYCNTFSWRLNTQFLKFFGMNALVKKLFFYTTLLLLGLGFAPNFYGQDVGSSAVKANFGIDGDVYSGLFQFQPNPAVVPLIDGANTDDWFLGASGLGVIDQATPPANPASDPIPNPMTNTSFERRQSIFAPTAPFPYPVVPIAGYDPSNPATWTGRYLWLDAVYGRDTYVKGGNAETSYFAGSGDKNSDNPSTWAIGTSGSVPQKDDIIDVYAHLRGEGIRIPDPITDPPTGNPRPFTTLWAYAGASLVVTNGNKHVDFEFFRTALETPADLSDPAKIGPDGGRTAFTFNADGSVAIPGTIIISVDYINGGNVPSIRVRVWMSQATFDAYTTKPNSPFNVDKSVAFEKGTDSGNYGYAAINPIGTGINMWGRVNDDFATFENSRTQAPPWNTWEGTTPTDVDMYTRYQFVEIGINLTAFGLDKRGDQSPCSNILGSLLVKTRSSGGGPNEGAFGSELKDFAGPYLFGNTGKKPVVTVTDKTACEILATGRALVDLTTGTTNTGGTIHYYLNSDFTSEITLPFSAAIGTTTIYARSESLTNPGCFGTTSFIVTVNANPTAAAGPDEAKCQTAPSGPTSFTLAGSASNGTSAWSQVGQTGTAQATVATPGSPTSTVSVAGIGTVTLRMTTTSNATPSCGTAFDEVTLTVNANSTAAAGPDQAKCQTAPSGPTSFTLAGTASGGTSAWSQVSQTGTAQATVATPGSPTSTVSVAGIGTVTLRITTTSTTTPSCGTAFEEVTLTVNANPTAAAGPDEAKCQTAPSGPTSFTLAGTASGGTSAWSQVSQTGTAQATVATPGSPTSTVSVAGIGTVTLRITTTSNATPSCGTAFDEVTLTVNANNTNSAGIDQAKCQTAPSGPTSFTLAGTANGGTSVWSQVGQTGTAQATIATPSSLTSTVSVAGIGTVTLRLSTTSNCGNPTDDVVLTVSANPTAAAGPDEAKCQTAPSGPTSFTLAGSASNGTSAWSQVGQTGTAQATVAAPGSPTSTVSVAGIGTVTLRITTTSNATPSCGTAFDEVTLTVNANNTNSAGLDQAKCQTAPSGPTSFTLAGTASGGTSAWSQVGQTGTAQASIATPSSLTSTVSVAGIGTVTLRLSTTSNCGNPTDDIVLTVHANPTAAAGPDEAKCQTAPSGPTSFTLAGSGSNGTSAWSQVGQTGTAQATIATPSSLTSTVSVAGFGTVTLRLTTTSNATPSCGTPTDDVVLTVNPNPILVITSPPSVCSPLTVDLTAASVTAGSTLYGATLTYWTNASATIQLANPNAVSVSGTYYIKATTTESCYDIESVSVLIESCAKALCTYTQGAYGNLGGMSCAPDDEGGFSNKYTTIAIIERALNSYGGTMFIGSGSNTVSISTASCVIDVLPGGGGSYKLSGAYNVCELPSSYLKNGKINNTLLSQTITLGLNIGINGALGDFALQGGVLVTADPEGGCGSDIPKERSCNLDGTVNNDYQRYDIPANVVNVLTDKTVQGLFDLANTALGGGSTNGLSLSDIAGAVDAINNAFDGCRIFIGYDVPLLECPITLAPTQTTSKMELAGFDAYPVPFKDVLTIKYNFDYVSDVKIEVFNSTGKAVLLKSDTNSYLNKEVALNLKMNRGQEQVYVVKVTTNRGSSVKKVMSSK</sequence>
<keyword evidence="2" id="KW-0812">Transmembrane</keyword>
<dbReference type="InterPro" id="IPR026444">
    <property type="entry name" value="Secre_tail"/>
</dbReference>
<dbReference type="NCBIfam" id="TIGR04183">
    <property type="entry name" value="Por_Secre_tail"/>
    <property type="match status" value="1"/>
</dbReference>
<dbReference type="Proteomes" id="UP001600039">
    <property type="component" value="Unassembled WGS sequence"/>
</dbReference>
<feature type="transmembrane region" description="Helical" evidence="2">
    <location>
        <begin position="40"/>
        <end position="58"/>
    </location>
</feature>
<keyword evidence="5" id="KW-1185">Reference proteome</keyword>